<dbReference type="STRING" id="3750.A0A498JVD9"/>
<dbReference type="InterPro" id="IPR009721">
    <property type="entry name" value="O-acyltransferase_WSD1_C"/>
</dbReference>
<keyword evidence="3" id="KW-1185">Reference proteome</keyword>
<protein>
    <recommendedName>
        <fullName evidence="1">O-acyltransferase WSD1 C-terminal domain-containing protein</fullName>
    </recommendedName>
</protein>
<name>A0A498JVD9_MALDO</name>
<dbReference type="InterPro" id="IPR045034">
    <property type="entry name" value="O-acyltransferase_WSD1-like"/>
</dbReference>
<dbReference type="Proteomes" id="UP000290289">
    <property type="component" value="Chromosome 5"/>
</dbReference>
<accession>A0A498JVD9</accession>
<reference evidence="2 3" key="1">
    <citation type="submission" date="2018-10" db="EMBL/GenBank/DDBJ databases">
        <title>A high-quality apple genome assembly.</title>
        <authorList>
            <person name="Hu J."/>
        </authorList>
    </citation>
    <scope>NUCLEOTIDE SEQUENCE [LARGE SCALE GENOMIC DNA]</scope>
    <source>
        <strain evidence="3">cv. HFTH1</strain>
        <tissue evidence="2">Young leaf</tissue>
    </source>
</reference>
<feature type="domain" description="O-acyltransferase WSD1 C-terminal" evidence="1">
    <location>
        <begin position="396"/>
        <end position="542"/>
    </location>
</feature>
<dbReference type="GO" id="GO:0019432">
    <property type="term" value="P:triglyceride biosynthetic process"/>
    <property type="evidence" value="ECO:0007669"/>
    <property type="project" value="TreeGrafter"/>
</dbReference>
<dbReference type="Pfam" id="PF06974">
    <property type="entry name" value="WS_DGAT_C"/>
    <property type="match status" value="1"/>
</dbReference>
<proteinExistence type="predicted"/>
<sequence>MGSSAADSSEFNEPLTPLGRFFLQPEMNQIIHCAMGFTNPINIDAVKSHLKTSLLLSHPRFSSLLLRHSNGLQHWQKTTPSVDLDRHIVVINNPVLTTSPSVDHETAVNAYLADLSTTSAGILGTDVDKPLWELHLLMAHNCGVFRIHHALGDGMSLMSLFLASFREVDQKDDEEKGLGGGFVKEVRLVNGEEKNINIPTLASAGGKRSKRLVGFTGGKRSWVWLLEFVEMLWFNMVFVVEFLMRCLWLSDQKTEISGGNGVELWPRKLATARFCLHDMKLVKKTVPNAHEAFWELTGFEFHRNSKVKQTINDVLVAVVSSGLSIYLSHQTPKVQWHSITYLNLNPIVLPVSFVRGTSNYWAGHGKFKTAAWNGGLGRLTNRVKVSDMMKSSGSSWGNKFGMFHLPIHCHKSSGTDPLECLKRNKVMLDRKKKSVEAHFSNKIACFVMTYFGQKIATWFLYRLVCNASFTISNIVGPQEELALGGNPVTYLRINASSLPQALVMHLVSYAERADLQILVTKDIIPDPAFLAKCFEEALLDMKEAAAAIGRT</sequence>
<organism evidence="2 3">
    <name type="scientific">Malus domestica</name>
    <name type="common">Apple</name>
    <name type="synonym">Pyrus malus</name>
    <dbReference type="NCBI Taxonomy" id="3750"/>
    <lineage>
        <taxon>Eukaryota</taxon>
        <taxon>Viridiplantae</taxon>
        <taxon>Streptophyta</taxon>
        <taxon>Embryophyta</taxon>
        <taxon>Tracheophyta</taxon>
        <taxon>Spermatophyta</taxon>
        <taxon>Magnoliopsida</taxon>
        <taxon>eudicotyledons</taxon>
        <taxon>Gunneridae</taxon>
        <taxon>Pentapetalae</taxon>
        <taxon>rosids</taxon>
        <taxon>fabids</taxon>
        <taxon>Rosales</taxon>
        <taxon>Rosaceae</taxon>
        <taxon>Amygdaloideae</taxon>
        <taxon>Maleae</taxon>
        <taxon>Malus</taxon>
    </lineage>
</organism>
<gene>
    <name evidence="2" type="ORF">DVH24_021661</name>
</gene>
<dbReference type="EMBL" id="RDQH01000331">
    <property type="protein sequence ID" value="RXH99859.1"/>
    <property type="molecule type" value="Genomic_DNA"/>
</dbReference>
<dbReference type="GO" id="GO:0008374">
    <property type="term" value="F:O-acyltransferase activity"/>
    <property type="evidence" value="ECO:0007669"/>
    <property type="project" value="InterPro"/>
</dbReference>
<dbReference type="AlphaFoldDB" id="A0A498JVD9"/>
<evidence type="ECO:0000259" key="1">
    <source>
        <dbReference type="Pfam" id="PF06974"/>
    </source>
</evidence>
<comment type="caution">
    <text evidence="2">The sequence shown here is derived from an EMBL/GenBank/DDBJ whole genome shotgun (WGS) entry which is preliminary data.</text>
</comment>
<dbReference type="PANTHER" id="PTHR31650">
    <property type="entry name" value="O-ACYLTRANSFERASE (WSD1-LIKE) FAMILY PROTEIN"/>
    <property type="match status" value="1"/>
</dbReference>
<evidence type="ECO:0000313" key="2">
    <source>
        <dbReference type="EMBL" id="RXH99859.1"/>
    </source>
</evidence>
<dbReference type="PANTHER" id="PTHR31650:SF41">
    <property type="entry name" value="O-ACYLTRANSFERASE WSD1-LIKE ISOFORM X1"/>
    <property type="match status" value="1"/>
</dbReference>
<evidence type="ECO:0000313" key="3">
    <source>
        <dbReference type="Proteomes" id="UP000290289"/>
    </source>
</evidence>
<dbReference type="GO" id="GO:0005886">
    <property type="term" value="C:plasma membrane"/>
    <property type="evidence" value="ECO:0007669"/>
    <property type="project" value="TreeGrafter"/>
</dbReference>